<organism evidence="1">
    <name type="scientific">Lepeophtheirus salmonis</name>
    <name type="common">Salmon louse</name>
    <name type="synonym">Caligus salmonis</name>
    <dbReference type="NCBI Taxonomy" id="72036"/>
    <lineage>
        <taxon>Eukaryota</taxon>
        <taxon>Metazoa</taxon>
        <taxon>Ecdysozoa</taxon>
        <taxon>Arthropoda</taxon>
        <taxon>Crustacea</taxon>
        <taxon>Multicrustacea</taxon>
        <taxon>Hexanauplia</taxon>
        <taxon>Copepoda</taxon>
        <taxon>Siphonostomatoida</taxon>
        <taxon>Caligidae</taxon>
        <taxon>Lepeophtheirus</taxon>
    </lineage>
</organism>
<protein>
    <submittedName>
        <fullName evidence="1">Uncharacterized protein</fullName>
    </submittedName>
</protein>
<sequence>MFQEMHCRYCPFAHVTWKRQRPASCSFESTLNSNFRCSNIDENSLNATEERPHEALKGLVCVFQSE</sequence>
<proteinExistence type="predicted"/>
<dbReference type="AlphaFoldDB" id="A0A0K2V3G0"/>
<dbReference type="EMBL" id="HACA01027135">
    <property type="protein sequence ID" value="CDW44496.1"/>
    <property type="molecule type" value="Transcribed_RNA"/>
</dbReference>
<accession>A0A0K2V3G0</accession>
<name>A0A0K2V3G0_LEPSM</name>
<evidence type="ECO:0000313" key="1">
    <source>
        <dbReference type="EMBL" id="CDW44496.1"/>
    </source>
</evidence>
<reference evidence="1" key="1">
    <citation type="submission" date="2014-05" db="EMBL/GenBank/DDBJ databases">
        <authorList>
            <person name="Chronopoulou M."/>
        </authorList>
    </citation>
    <scope>NUCLEOTIDE SEQUENCE</scope>
    <source>
        <tissue evidence="1">Whole organism</tissue>
    </source>
</reference>